<dbReference type="SUPFAM" id="SSF50956">
    <property type="entry name" value="Thermostable phytase (3-phytase)"/>
    <property type="match status" value="1"/>
</dbReference>
<dbReference type="OrthoDB" id="641420at2"/>
<evidence type="ECO:0000256" key="2">
    <source>
        <dbReference type="PROSITE-ProRule" id="PRU00504"/>
    </source>
</evidence>
<keyword evidence="4" id="KW-1185">Reference proteome</keyword>
<dbReference type="EMBL" id="CP042436">
    <property type="protein sequence ID" value="QEC62941.1"/>
    <property type="molecule type" value="Genomic_DNA"/>
</dbReference>
<feature type="repeat" description="NHL" evidence="2">
    <location>
        <begin position="221"/>
        <end position="251"/>
    </location>
</feature>
<protein>
    <recommendedName>
        <fullName evidence="5">SMP-30/Gluconolactonase/LRE-like region domain-containing protein</fullName>
    </recommendedName>
</protein>
<evidence type="ECO:0000313" key="4">
    <source>
        <dbReference type="Proteomes" id="UP000321479"/>
    </source>
</evidence>
<name>A0A5B8UX87_9SPHI</name>
<dbReference type="Pfam" id="PF01436">
    <property type="entry name" value="NHL"/>
    <property type="match status" value="3"/>
</dbReference>
<evidence type="ECO:0000313" key="3">
    <source>
        <dbReference type="EMBL" id="QEC62941.1"/>
    </source>
</evidence>
<feature type="repeat" description="NHL" evidence="2">
    <location>
        <begin position="160"/>
        <end position="196"/>
    </location>
</feature>
<dbReference type="PROSITE" id="PS51257">
    <property type="entry name" value="PROKAR_LIPOPROTEIN"/>
    <property type="match status" value="1"/>
</dbReference>
<dbReference type="Proteomes" id="UP000321479">
    <property type="component" value="Chromosome"/>
</dbReference>
<dbReference type="PROSITE" id="PS51125">
    <property type="entry name" value="NHL"/>
    <property type="match status" value="5"/>
</dbReference>
<dbReference type="InterPro" id="IPR001258">
    <property type="entry name" value="NHL_repeat"/>
</dbReference>
<dbReference type="KEGG" id="mgin:FRZ54_10245"/>
<evidence type="ECO:0008006" key="5">
    <source>
        <dbReference type="Google" id="ProtNLM"/>
    </source>
</evidence>
<dbReference type="InterPro" id="IPR011042">
    <property type="entry name" value="6-blade_b-propeller_TolB-like"/>
</dbReference>
<dbReference type="RefSeq" id="WP_147031517.1">
    <property type="nucleotide sequence ID" value="NZ_CP042436.1"/>
</dbReference>
<dbReference type="AlphaFoldDB" id="A0A5B8UX87"/>
<keyword evidence="1" id="KW-0677">Repeat</keyword>
<accession>A0A5B8UX87</accession>
<dbReference type="PANTHER" id="PTHR13833">
    <property type="match status" value="1"/>
</dbReference>
<gene>
    <name evidence="3" type="ORF">FRZ54_10245</name>
</gene>
<organism evidence="3 4">
    <name type="scientific">Mucilaginibacter ginsenosidivorans</name>
    <dbReference type="NCBI Taxonomy" id="398053"/>
    <lineage>
        <taxon>Bacteria</taxon>
        <taxon>Pseudomonadati</taxon>
        <taxon>Bacteroidota</taxon>
        <taxon>Sphingobacteriia</taxon>
        <taxon>Sphingobacteriales</taxon>
        <taxon>Sphingobacteriaceae</taxon>
        <taxon>Mucilaginibacter</taxon>
    </lineage>
</organism>
<sequence length="375" mass="37919">MRKYIALLLIVVSFGYFLSTFTGCGKELISPNPFTDSTIVAGADSAGYQDGLGADARFDHPFGLALDNAGNLYVADQGNSLIRKIDPSTNVTTLAGMVGVLGLVNGADTAANFNKPFSVAADASGNVFVADAGNNVIRKITPDGTVSTFAGTGVAGADDGTDQASFNSPLGVATDHDGNVYVADYGNDLIRKITAYGTVSTIAGKQGVSGYADGADTSARFNLPESLAVDAAGNIYVADNGNNMIRKITPGGVVSTLAGNGAAGKANGNGTAASFNSPFGIAVDGAGNVYVADAGNNMIRKITPDGTVSTFAGSGVKGAGNATGTQATFNTPSGLAVDSTGNVYVADENNNLIRKITPSGEVSTFAIKRSKTVYK</sequence>
<dbReference type="CDD" id="cd14953">
    <property type="entry name" value="NHL_like_1"/>
    <property type="match status" value="1"/>
</dbReference>
<reference evidence="3 4" key="1">
    <citation type="journal article" date="2017" name="Curr. Microbiol.">
        <title>Mucilaginibacter ginsenosidivorans sp. nov., Isolated from Soil of Ginseng Field.</title>
        <authorList>
            <person name="Kim M.M."/>
            <person name="Siddiqi M.Z."/>
            <person name="Im W.T."/>
        </authorList>
    </citation>
    <scope>NUCLEOTIDE SEQUENCE [LARGE SCALE GENOMIC DNA]</scope>
    <source>
        <strain evidence="3 4">Gsoil 3017</strain>
    </source>
</reference>
<dbReference type="SUPFAM" id="SSF101898">
    <property type="entry name" value="NHL repeat"/>
    <property type="match status" value="1"/>
</dbReference>
<feature type="repeat" description="NHL" evidence="2">
    <location>
        <begin position="324"/>
        <end position="359"/>
    </location>
</feature>
<feature type="repeat" description="NHL" evidence="2">
    <location>
        <begin position="109"/>
        <end position="143"/>
    </location>
</feature>
<proteinExistence type="predicted"/>
<evidence type="ECO:0000256" key="1">
    <source>
        <dbReference type="ARBA" id="ARBA00022737"/>
    </source>
</evidence>
<dbReference type="PANTHER" id="PTHR13833:SF71">
    <property type="entry name" value="NHL DOMAIN-CONTAINING PROTEIN"/>
    <property type="match status" value="1"/>
</dbReference>
<feature type="repeat" description="NHL" evidence="2">
    <location>
        <begin position="275"/>
        <end position="305"/>
    </location>
</feature>
<dbReference type="Gene3D" id="2.120.10.30">
    <property type="entry name" value="TolB, C-terminal domain"/>
    <property type="match status" value="4"/>
</dbReference>